<evidence type="ECO:0000313" key="14">
    <source>
        <dbReference type="EMBL" id="OQV20072.1"/>
    </source>
</evidence>
<comment type="pathway">
    <text evidence="2">Protein modification; protein glycosylation.</text>
</comment>
<evidence type="ECO:0000256" key="9">
    <source>
        <dbReference type="ARBA" id="ARBA00022968"/>
    </source>
</evidence>
<dbReference type="Gene3D" id="3.90.550.50">
    <property type="match status" value="1"/>
</dbReference>
<sequence>MEIRRLLRVSYVFPFVLLVSCSVGIYWNYSRKEALYKAQHLRILRTKVSGSELEISLQPSHRKLRIFCLIIHRAGNKAKGAAVLATWVKRCDEYAFVSTRPYSGVPTIIVPKNESRQTLWAKCQAAIRHAYSIRNDFDWFLKADDDTYIIMENLRYFLSNYSTQDPVVFGSLLDHVIPDGFLAGGAGLAFSRRAVQLVVERGFDGKRCNTSDHEIEDVRLEECFRKVDVHHDGKTLDDFGRGRFFAHRPMTHFTPGNEDLHGWLKYGLSHHINCCSDSAISFHYITPVSMWSHIVKKVRPSRPTSGVPVQPEKVRLDSDLAIQPEKLRLDSDLAIQPEKLRLNSDLAIQSEKVRLDSDLAIQPEKVRPNSFDQ</sequence>
<dbReference type="GO" id="GO:0016020">
    <property type="term" value="C:membrane"/>
    <property type="evidence" value="ECO:0007669"/>
    <property type="project" value="UniProtKB-SubCell"/>
</dbReference>
<keyword evidence="9" id="KW-0735">Signal-anchor</keyword>
<dbReference type="GO" id="GO:0000166">
    <property type="term" value="F:nucleotide binding"/>
    <property type="evidence" value="ECO:0007669"/>
    <property type="project" value="UniProtKB-KW"/>
</dbReference>
<feature type="transmembrane region" description="Helical" evidence="12">
    <location>
        <begin position="12"/>
        <end position="29"/>
    </location>
</feature>
<comment type="subcellular location">
    <subcellularLocation>
        <location evidence="1">Membrane</location>
        <topology evidence="1">Single-pass type II membrane protein</topology>
    </subcellularLocation>
</comment>
<protein>
    <recommendedName>
        <fullName evidence="4">N-acetylgalactosaminide beta-1,3-galactosyltransferase</fullName>
        <ecNumber evidence="4">2.4.1.122</ecNumber>
    </recommendedName>
</protein>
<evidence type="ECO:0000256" key="4">
    <source>
        <dbReference type="ARBA" id="ARBA00012557"/>
    </source>
</evidence>
<gene>
    <name evidence="14" type="ORF">BV898_05866</name>
</gene>
<name>A0A1W0WY78_HYPEX</name>
<proteinExistence type="inferred from homology"/>
<dbReference type="InterPro" id="IPR003378">
    <property type="entry name" value="Fringe-like_glycosylTrfase"/>
</dbReference>
<keyword evidence="6" id="KW-0808">Transferase</keyword>
<evidence type="ECO:0000256" key="8">
    <source>
        <dbReference type="ARBA" id="ARBA00022741"/>
    </source>
</evidence>
<dbReference type="Proteomes" id="UP000192578">
    <property type="component" value="Unassembled WGS sequence"/>
</dbReference>
<comment type="caution">
    <text evidence="14">The sequence shown here is derived from an EMBL/GenBank/DDBJ whole genome shotgun (WGS) entry which is preliminary data.</text>
</comment>
<accession>A0A1W0WY78</accession>
<evidence type="ECO:0000256" key="7">
    <source>
        <dbReference type="ARBA" id="ARBA00022692"/>
    </source>
</evidence>
<evidence type="ECO:0000313" key="15">
    <source>
        <dbReference type="Proteomes" id="UP000192578"/>
    </source>
</evidence>
<evidence type="ECO:0000256" key="5">
    <source>
        <dbReference type="ARBA" id="ARBA00022676"/>
    </source>
</evidence>
<dbReference type="PROSITE" id="PS51257">
    <property type="entry name" value="PROKAR_LIPOPROTEIN"/>
    <property type="match status" value="1"/>
</dbReference>
<evidence type="ECO:0000256" key="3">
    <source>
        <dbReference type="ARBA" id="ARBA00006462"/>
    </source>
</evidence>
<dbReference type="PANTHER" id="PTHR23033:SF8">
    <property type="entry name" value="HEXOSYLTRANSFERASE"/>
    <property type="match status" value="1"/>
</dbReference>
<organism evidence="14 15">
    <name type="scientific">Hypsibius exemplaris</name>
    <name type="common">Freshwater tardigrade</name>
    <dbReference type="NCBI Taxonomy" id="2072580"/>
    <lineage>
        <taxon>Eukaryota</taxon>
        <taxon>Metazoa</taxon>
        <taxon>Ecdysozoa</taxon>
        <taxon>Tardigrada</taxon>
        <taxon>Eutardigrada</taxon>
        <taxon>Parachela</taxon>
        <taxon>Hypsibioidea</taxon>
        <taxon>Hypsibiidae</taxon>
        <taxon>Hypsibius</taxon>
    </lineage>
</organism>
<dbReference type="AlphaFoldDB" id="A0A1W0WY78"/>
<keyword evidence="8" id="KW-0547">Nucleotide-binding</keyword>
<keyword evidence="15" id="KW-1185">Reference proteome</keyword>
<keyword evidence="7 12" id="KW-0812">Transmembrane</keyword>
<dbReference type="EC" id="2.4.1.122" evidence="4"/>
<evidence type="ECO:0000256" key="12">
    <source>
        <dbReference type="SAM" id="Phobius"/>
    </source>
</evidence>
<dbReference type="GO" id="GO:0016263">
    <property type="term" value="F:glycoprotein-N-acetylgalactosamine 3-beta-galactosyltransferase activity"/>
    <property type="evidence" value="ECO:0007669"/>
    <property type="project" value="UniProtKB-EC"/>
</dbReference>
<evidence type="ECO:0000256" key="2">
    <source>
        <dbReference type="ARBA" id="ARBA00004922"/>
    </source>
</evidence>
<keyword evidence="11 12" id="KW-0472">Membrane</keyword>
<reference evidence="15" key="1">
    <citation type="submission" date="2017-01" db="EMBL/GenBank/DDBJ databases">
        <title>Comparative genomics of anhydrobiosis in the tardigrade Hypsibius dujardini.</title>
        <authorList>
            <person name="Yoshida Y."/>
            <person name="Koutsovoulos G."/>
            <person name="Laetsch D."/>
            <person name="Stevens L."/>
            <person name="Kumar S."/>
            <person name="Horikawa D."/>
            <person name="Ishino K."/>
            <person name="Komine S."/>
            <person name="Tomita M."/>
            <person name="Blaxter M."/>
            <person name="Arakawa K."/>
        </authorList>
    </citation>
    <scope>NUCLEOTIDE SEQUENCE [LARGE SCALE GENOMIC DNA]</scope>
    <source>
        <strain evidence="15">Z151</strain>
    </source>
</reference>
<dbReference type="PANTHER" id="PTHR23033">
    <property type="entry name" value="BETA1,3-GALACTOSYLTRANSFERASE"/>
    <property type="match status" value="1"/>
</dbReference>
<keyword evidence="5" id="KW-0328">Glycosyltransferase</keyword>
<evidence type="ECO:0000256" key="11">
    <source>
        <dbReference type="ARBA" id="ARBA00023136"/>
    </source>
</evidence>
<dbReference type="Pfam" id="PF02434">
    <property type="entry name" value="Fringe"/>
    <property type="match status" value="1"/>
</dbReference>
<feature type="domain" description="Fringe-like glycosyltransferase" evidence="13">
    <location>
        <begin position="82"/>
        <end position="225"/>
    </location>
</feature>
<keyword evidence="10 12" id="KW-1133">Transmembrane helix</keyword>
<dbReference type="InterPro" id="IPR026050">
    <property type="entry name" value="C1GALT1/C1GALT1_chp1"/>
</dbReference>
<evidence type="ECO:0000256" key="1">
    <source>
        <dbReference type="ARBA" id="ARBA00004606"/>
    </source>
</evidence>
<evidence type="ECO:0000256" key="6">
    <source>
        <dbReference type="ARBA" id="ARBA00022679"/>
    </source>
</evidence>
<comment type="similarity">
    <text evidence="3">Belongs to the glycosyltransferase 31 family. Beta3-Gal-T subfamily.</text>
</comment>
<evidence type="ECO:0000256" key="10">
    <source>
        <dbReference type="ARBA" id="ARBA00022989"/>
    </source>
</evidence>
<dbReference type="OrthoDB" id="414175at2759"/>
<evidence type="ECO:0000259" key="13">
    <source>
        <dbReference type="Pfam" id="PF02434"/>
    </source>
</evidence>
<dbReference type="EMBL" id="MTYJ01000033">
    <property type="protein sequence ID" value="OQV20072.1"/>
    <property type="molecule type" value="Genomic_DNA"/>
</dbReference>